<dbReference type="InterPro" id="IPR040079">
    <property type="entry name" value="Glutathione_S-Trfase"/>
</dbReference>
<dbReference type="InterPro" id="IPR010987">
    <property type="entry name" value="Glutathione-S-Trfase_C-like"/>
</dbReference>
<dbReference type="CDD" id="cd00570">
    <property type="entry name" value="GST_N_family"/>
    <property type="match status" value="1"/>
</dbReference>
<proteinExistence type="predicted"/>
<organism evidence="3 4">
    <name type="scientific">Spartinivicinus poritis</name>
    <dbReference type="NCBI Taxonomy" id="2994640"/>
    <lineage>
        <taxon>Bacteria</taxon>
        <taxon>Pseudomonadati</taxon>
        <taxon>Pseudomonadota</taxon>
        <taxon>Gammaproteobacteria</taxon>
        <taxon>Oceanospirillales</taxon>
        <taxon>Zooshikellaceae</taxon>
        <taxon>Spartinivicinus</taxon>
    </lineage>
</organism>
<dbReference type="Pfam" id="PF00043">
    <property type="entry name" value="GST_C"/>
    <property type="match status" value="1"/>
</dbReference>
<evidence type="ECO:0000313" key="3">
    <source>
        <dbReference type="EMBL" id="MDE1464078.1"/>
    </source>
</evidence>
<dbReference type="EMBL" id="JAPMOU010000028">
    <property type="protein sequence ID" value="MDE1464078.1"/>
    <property type="molecule type" value="Genomic_DNA"/>
</dbReference>
<dbReference type="InterPro" id="IPR036282">
    <property type="entry name" value="Glutathione-S-Trfase_C_sf"/>
</dbReference>
<feature type="domain" description="GST C-terminal" evidence="2">
    <location>
        <begin position="85"/>
        <end position="211"/>
    </location>
</feature>
<accession>A0ABT5UCG9</accession>
<dbReference type="Gene3D" id="3.40.30.10">
    <property type="entry name" value="Glutaredoxin"/>
    <property type="match status" value="1"/>
</dbReference>
<dbReference type="SFLD" id="SFLDS00019">
    <property type="entry name" value="Glutathione_Transferase_(cytos"/>
    <property type="match status" value="1"/>
</dbReference>
<dbReference type="RefSeq" id="WP_274690409.1">
    <property type="nucleotide sequence ID" value="NZ_JAPMOU010000028.1"/>
</dbReference>
<dbReference type="InterPro" id="IPR050983">
    <property type="entry name" value="GST_Omega/HSP26"/>
</dbReference>
<gene>
    <name evidence="3" type="ORF">ORQ98_19155</name>
</gene>
<sequence>MKLYYHPLSTYSQKVLMAFYEKEVEFTPHIVNLMDETSKKEYKEIYPLGKIPLLMCDDDHMIPESTIIIEYLDTHFTTGTKLIPDDKDTARQVRFIDRVQDNYLNDNIATLFFESMKPAEKQDPEKQAKAKEQLDIMYHYMNKQYSETTFAKGDDFTMADCSAVPALFYAQKIYPFEQFEGIKAYYKRVSERPSYQKVLAEAQPYLEKMFN</sequence>
<dbReference type="PANTHER" id="PTHR43968">
    <property type="match status" value="1"/>
</dbReference>
<dbReference type="Gene3D" id="1.20.1050.10">
    <property type="match status" value="1"/>
</dbReference>
<dbReference type="SFLD" id="SFLDG00358">
    <property type="entry name" value="Main_(cytGST)"/>
    <property type="match status" value="1"/>
</dbReference>
<dbReference type="Pfam" id="PF13417">
    <property type="entry name" value="GST_N_3"/>
    <property type="match status" value="1"/>
</dbReference>
<dbReference type="InterPro" id="IPR004046">
    <property type="entry name" value="GST_C"/>
</dbReference>
<name>A0ABT5UCG9_9GAMM</name>
<keyword evidence="4" id="KW-1185">Reference proteome</keyword>
<dbReference type="PROSITE" id="PS50404">
    <property type="entry name" value="GST_NTER"/>
    <property type="match status" value="1"/>
</dbReference>
<dbReference type="PROSITE" id="PS50405">
    <property type="entry name" value="GST_CTER"/>
    <property type="match status" value="1"/>
</dbReference>
<comment type="caution">
    <text evidence="3">The sequence shown here is derived from an EMBL/GenBank/DDBJ whole genome shotgun (WGS) entry which is preliminary data.</text>
</comment>
<dbReference type="Proteomes" id="UP001528823">
    <property type="component" value="Unassembled WGS sequence"/>
</dbReference>
<dbReference type="SUPFAM" id="SSF52833">
    <property type="entry name" value="Thioredoxin-like"/>
    <property type="match status" value="1"/>
</dbReference>
<dbReference type="InterPro" id="IPR036249">
    <property type="entry name" value="Thioredoxin-like_sf"/>
</dbReference>
<reference evidence="3 4" key="1">
    <citation type="submission" date="2022-11" db="EMBL/GenBank/DDBJ databases">
        <title>Spartinivicinus poritis sp. nov., isolated from scleractinian coral Porites lutea.</title>
        <authorList>
            <person name="Zhang G."/>
            <person name="Cai L."/>
            <person name="Wei Q."/>
        </authorList>
    </citation>
    <scope>NUCLEOTIDE SEQUENCE [LARGE SCALE GENOMIC DNA]</scope>
    <source>
        <strain evidence="3 4">A2-2</strain>
    </source>
</reference>
<dbReference type="PANTHER" id="PTHR43968:SF6">
    <property type="entry name" value="GLUTATHIONE S-TRANSFERASE OMEGA"/>
    <property type="match status" value="1"/>
</dbReference>
<evidence type="ECO:0000259" key="1">
    <source>
        <dbReference type="PROSITE" id="PS50404"/>
    </source>
</evidence>
<dbReference type="SUPFAM" id="SSF47616">
    <property type="entry name" value="GST C-terminal domain-like"/>
    <property type="match status" value="1"/>
</dbReference>
<dbReference type="InterPro" id="IPR004045">
    <property type="entry name" value="Glutathione_S-Trfase_N"/>
</dbReference>
<evidence type="ECO:0000259" key="2">
    <source>
        <dbReference type="PROSITE" id="PS50405"/>
    </source>
</evidence>
<protein>
    <submittedName>
        <fullName evidence="3">Glutathione S-transferase family protein</fullName>
    </submittedName>
</protein>
<feature type="domain" description="GST N-terminal" evidence="1">
    <location>
        <begin position="1"/>
        <end position="80"/>
    </location>
</feature>
<evidence type="ECO:0000313" key="4">
    <source>
        <dbReference type="Proteomes" id="UP001528823"/>
    </source>
</evidence>